<dbReference type="Pfam" id="PF04338">
    <property type="entry name" value="DUF481"/>
    <property type="match status" value="1"/>
</dbReference>
<sequence length="241" mass="26449">MLRTTTFALSLLALPSLLLPSLAVAQDANGWVGEASLTANRTTGNTDTTNVGVGLKLDNIGERWRHKFAASADYGTVNGVQNRERFNLGYQLERDISDRLFGFGTADYYYDDFGAFTDGYFIGGGLGYTIYEGKPIGWSVTTGVGYRSQTSALDITNNEFAVNAESDFDWQINEQVSAYNDSGVLWSDSDTYLWSEVGLTANLMGNLAARASFRIDHHSDVPFGTEKTDTISRFGIVYTID</sequence>
<evidence type="ECO:0000313" key="2">
    <source>
        <dbReference type="EMBL" id="GLQ23614.1"/>
    </source>
</evidence>
<comment type="caution">
    <text evidence="2">The sequence shown here is derived from an EMBL/GenBank/DDBJ whole genome shotgun (WGS) entry which is preliminary data.</text>
</comment>
<feature type="signal peptide" evidence="1">
    <location>
        <begin position="1"/>
        <end position="25"/>
    </location>
</feature>
<name>A0ABQ5V7X9_9PROT</name>
<feature type="chain" id="PRO_5046304550" description="DUF481 domain-containing protein" evidence="1">
    <location>
        <begin position="26"/>
        <end position="241"/>
    </location>
</feature>
<evidence type="ECO:0008006" key="4">
    <source>
        <dbReference type="Google" id="ProtNLM"/>
    </source>
</evidence>
<proteinExistence type="predicted"/>
<dbReference type="EMBL" id="BSNK01000001">
    <property type="protein sequence ID" value="GLQ23614.1"/>
    <property type="molecule type" value="Genomic_DNA"/>
</dbReference>
<dbReference type="InterPro" id="IPR007433">
    <property type="entry name" value="DUF481"/>
</dbReference>
<evidence type="ECO:0000313" key="3">
    <source>
        <dbReference type="Proteomes" id="UP001161391"/>
    </source>
</evidence>
<reference evidence="2" key="2">
    <citation type="submission" date="2023-01" db="EMBL/GenBank/DDBJ databases">
        <title>Draft genome sequence of Algimonas ampicilliniresistens strain NBRC 108219.</title>
        <authorList>
            <person name="Sun Q."/>
            <person name="Mori K."/>
        </authorList>
    </citation>
    <scope>NUCLEOTIDE SEQUENCE</scope>
    <source>
        <strain evidence="2">NBRC 108219</strain>
    </source>
</reference>
<gene>
    <name evidence="2" type="ORF">GCM10007853_14880</name>
</gene>
<keyword evidence="1" id="KW-0732">Signal</keyword>
<dbReference type="Proteomes" id="UP001161391">
    <property type="component" value="Unassembled WGS sequence"/>
</dbReference>
<dbReference type="RefSeq" id="WP_284389207.1">
    <property type="nucleotide sequence ID" value="NZ_BSNK01000001.1"/>
</dbReference>
<evidence type="ECO:0000256" key="1">
    <source>
        <dbReference type="SAM" id="SignalP"/>
    </source>
</evidence>
<reference evidence="2" key="1">
    <citation type="journal article" date="2014" name="Int. J. Syst. Evol. Microbiol.">
        <title>Complete genome of a new Firmicutes species belonging to the dominant human colonic microbiota ('Ruminococcus bicirculans') reveals two chromosomes and a selective capacity to utilize plant glucans.</title>
        <authorList>
            <consortium name="NISC Comparative Sequencing Program"/>
            <person name="Wegmann U."/>
            <person name="Louis P."/>
            <person name="Goesmann A."/>
            <person name="Henrissat B."/>
            <person name="Duncan S.H."/>
            <person name="Flint H.J."/>
        </authorList>
    </citation>
    <scope>NUCLEOTIDE SEQUENCE</scope>
    <source>
        <strain evidence="2">NBRC 108219</strain>
    </source>
</reference>
<accession>A0ABQ5V7X9</accession>
<organism evidence="2 3">
    <name type="scientific">Algimonas ampicilliniresistens</name>
    <dbReference type="NCBI Taxonomy" id="1298735"/>
    <lineage>
        <taxon>Bacteria</taxon>
        <taxon>Pseudomonadati</taxon>
        <taxon>Pseudomonadota</taxon>
        <taxon>Alphaproteobacteria</taxon>
        <taxon>Maricaulales</taxon>
        <taxon>Robiginitomaculaceae</taxon>
        <taxon>Algimonas</taxon>
    </lineage>
</organism>
<keyword evidence="3" id="KW-1185">Reference proteome</keyword>
<protein>
    <recommendedName>
        <fullName evidence="4">DUF481 domain-containing protein</fullName>
    </recommendedName>
</protein>